<evidence type="ECO:0000256" key="7">
    <source>
        <dbReference type="ARBA" id="ARBA00048258"/>
    </source>
</evidence>
<dbReference type="InterPro" id="IPR004821">
    <property type="entry name" value="Cyt_trans-like"/>
</dbReference>
<evidence type="ECO:0000256" key="1">
    <source>
        <dbReference type="ARBA" id="ARBA00004990"/>
    </source>
</evidence>
<evidence type="ECO:0000313" key="10">
    <source>
        <dbReference type="Proteomes" id="UP000295416"/>
    </source>
</evidence>
<dbReference type="Gene3D" id="3.30.1300.10">
    <property type="entry name" value="Pantoate-beta-alanine ligase, C-terminal domain"/>
    <property type="match status" value="1"/>
</dbReference>
<evidence type="ECO:0000256" key="6">
    <source>
        <dbReference type="ARBA" id="ARBA00022840"/>
    </source>
</evidence>
<feature type="binding site" evidence="8">
    <location>
        <begin position="30"/>
        <end position="37"/>
    </location>
    <ligand>
        <name>ATP</name>
        <dbReference type="ChEBI" id="CHEBI:30616"/>
    </ligand>
</feature>
<dbReference type="RefSeq" id="WP_132743186.1">
    <property type="nucleotide sequence ID" value="NZ_SLXK01000002.1"/>
</dbReference>
<evidence type="ECO:0000256" key="4">
    <source>
        <dbReference type="ARBA" id="ARBA00022655"/>
    </source>
</evidence>
<feature type="active site" description="Proton donor" evidence="8">
    <location>
        <position position="37"/>
    </location>
</feature>
<name>A0A4R2P9C1_9BACL</name>
<comment type="subcellular location">
    <subcellularLocation>
        <location evidence="8">Cytoplasm</location>
    </subcellularLocation>
</comment>
<evidence type="ECO:0000256" key="5">
    <source>
        <dbReference type="ARBA" id="ARBA00022741"/>
    </source>
</evidence>
<dbReference type="EC" id="6.3.2.1" evidence="8"/>
<comment type="function">
    <text evidence="8">Catalyzes the condensation of pantoate with beta-alanine in an ATP-dependent reaction via a pantoyl-adenylate intermediate.</text>
</comment>
<protein>
    <recommendedName>
        <fullName evidence="8">Pantothenate synthetase</fullName>
        <shortName evidence="8">PS</shortName>
        <ecNumber evidence="8">6.3.2.1</ecNumber>
    </recommendedName>
    <alternativeName>
        <fullName evidence="8">Pantoate--beta-alanine ligase</fullName>
    </alternativeName>
    <alternativeName>
        <fullName evidence="8">Pantoate-activating enzyme</fullName>
    </alternativeName>
</protein>
<dbReference type="HAMAP" id="MF_00158">
    <property type="entry name" value="PanC"/>
    <property type="match status" value="1"/>
</dbReference>
<dbReference type="GO" id="GO:0015940">
    <property type="term" value="P:pantothenate biosynthetic process"/>
    <property type="evidence" value="ECO:0007669"/>
    <property type="project" value="UniProtKB-UniRule"/>
</dbReference>
<reference evidence="9 10" key="1">
    <citation type="submission" date="2019-03" db="EMBL/GenBank/DDBJ databases">
        <title>Genomic Encyclopedia of Type Strains, Phase IV (KMG-IV): sequencing the most valuable type-strain genomes for metagenomic binning, comparative biology and taxonomic classification.</title>
        <authorList>
            <person name="Goeker M."/>
        </authorList>
    </citation>
    <scope>NUCLEOTIDE SEQUENCE [LARGE SCALE GENOMIC DNA]</scope>
    <source>
        <strain evidence="9 10">DSM 19377</strain>
    </source>
</reference>
<dbReference type="EMBL" id="SLXK01000002">
    <property type="protein sequence ID" value="TCP31613.1"/>
    <property type="molecule type" value="Genomic_DNA"/>
</dbReference>
<keyword evidence="5 8" id="KW-0547">Nucleotide-binding</keyword>
<dbReference type="PANTHER" id="PTHR21299:SF1">
    <property type="entry name" value="PANTOATE--BETA-ALANINE LIGASE"/>
    <property type="match status" value="1"/>
</dbReference>
<dbReference type="AlphaFoldDB" id="A0A4R2P9C1"/>
<comment type="pathway">
    <text evidence="1 8">Cofactor biosynthesis; (R)-pantothenate biosynthesis; (R)-pantothenate from (R)-pantoate and beta-alanine: step 1/1.</text>
</comment>
<feature type="binding site" evidence="8">
    <location>
        <position position="176"/>
    </location>
    <ligand>
        <name>ATP</name>
        <dbReference type="ChEBI" id="CHEBI:30616"/>
    </ligand>
</feature>
<gene>
    <name evidence="8" type="primary">panC</name>
    <name evidence="9" type="ORF">EV207_102103</name>
</gene>
<evidence type="ECO:0000256" key="2">
    <source>
        <dbReference type="ARBA" id="ARBA00009256"/>
    </source>
</evidence>
<accession>A0A4R2P9C1</accession>
<dbReference type="Gene3D" id="3.40.50.620">
    <property type="entry name" value="HUPs"/>
    <property type="match status" value="1"/>
</dbReference>
<sequence length="289" mass="32172">MEIISSPMEMQNTIKDLKSDGSVIGFVPTMGFLHEGHASLIQKARETADIVVLSIFVNPTQFGPNEDYDSYPRNFEKDVQLAKQLNVDMIFHPKSEEMYPLGEGMSITVNERVQVLCGKSRPGHFAGVATVLAKLFNIICPDKIYFGLKDAQQVAIVDGLIKHFHFPIELVPCDTVREEDGLAKSSRNVRLSDDERREAPGIYRGLQEGLVAVKAGQTDPNKIEKHVLDSLKEDIKLGSIDYVDVLDYPDLNKSKTLSGRFIIACAVKYQDARLIDNIVANLNEPHTGD</sequence>
<dbReference type="PANTHER" id="PTHR21299">
    <property type="entry name" value="CYTIDYLATE KINASE/PANTOATE-BETA-ALANINE LIGASE"/>
    <property type="match status" value="1"/>
</dbReference>
<comment type="caution">
    <text evidence="9">The sequence shown here is derived from an EMBL/GenBank/DDBJ whole genome shotgun (WGS) entry which is preliminary data.</text>
</comment>
<dbReference type="UniPathway" id="UPA00028">
    <property type="reaction ID" value="UER00005"/>
</dbReference>
<comment type="catalytic activity">
    <reaction evidence="7 8">
        <text>(R)-pantoate + beta-alanine + ATP = (R)-pantothenate + AMP + diphosphate + H(+)</text>
        <dbReference type="Rhea" id="RHEA:10912"/>
        <dbReference type="ChEBI" id="CHEBI:15378"/>
        <dbReference type="ChEBI" id="CHEBI:15980"/>
        <dbReference type="ChEBI" id="CHEBI:29032"/>
        <dbReference type="ChEBI" id="CHEBI:30616"/>
        <dbReference type="ChEBI" id="CHEBI:33019"/>
        <dbReference type="ChEBI" id="CHEBI:57966"/>
        <dbReference type="ChEBI" id="CHEBI:456215"/>
        <dbReference type="EC" id="6.3.2.1"/>
    </reaction>
</comment>
<keyword evidence="10" id="KW-1185">Reference proteome</keyword>
<dbReference type="InterPro" id="IPR014729">
    <property type="entry name" value="Rossmann-like_a/b/a_fold"/>
</dbReference>
<feature type="binding site" evidence="8">
    <location>
        <begin position="184"/>
        <end position="187"/>
    </location>
    <ligand>
        <name>ATP</name>
        <dbReference type="ChEBI" id="CHEBI:30616"/>
    </ligand>
</feature>
<comment type="miscellaneous">
    <text evidence="8">The reaction proceeds by a bi uni uni bi ping pong mechanism.</text>
</comment>
<evidence type="ECO:0000256" key="3">
    <source>
        <dbReference type="ARBA" id="ARBA00022598"/>
    </source>
</evidence>
<dbReference type="CDD" id="cd00560">
    <property type="entry name" value="PanC"/>
    <property type="match status" value="1"/>
</dbReference>
<keyword evidence="6 8" id="KW-0067">ATP-binding</keyword>
<feature type="binding site" evidence="8">
    <location>
        <position position="61"/>
    </location>
    <ligand>
        <name>beta-alanine</name>
        <dbReference type="ChEBI" id="CHEBI:57966"/>
    </ligand>
</feature>
<keyword evidence="4 8" id="KW-0566">Pantothenate biosynthesis</keyword>
<dbReference type="GO" id="GO:0005524">
    <property type="term" value="F:ATP binding"/>
    <property type="evidence" value="ECO:0007669"/>
    <property type="project" value="UniProtKB-KW"/>
</dbReference>
<dbReference type="InterPro" id="IPR003721">
    <property type="entry name" value="Pantoate_ligase"/>
</dbReference>
<dbReference type="GO" id="GO:0004592">
    <property type="term" value="F:pantoate-beta-alanine ligase activity"/>
    <property type="evidence" value="ECO:0007669"/>
    <property type="project" value="UniProtKB-UniRule"/>
</dbReference>
<feature type="binding site" evidence="8">
    <location>
        <position position="61"/>
    </location>
    <ligand>
        <name>(R)-pantoate</name>
        <dbReference type="ChEBI" id="CHEBI:15980"/>
    </ligand>
</feature>
<dbReference type="SUPFAM" id="SSF52374">
    <property type="entry name" value="Nucleotidylyl transferase"/>
    <property type="match status" value="1"/>
</dbReference>
<dbReference type="InterPro" id="IPR042176">
    <property type="entry name" value="Pantoate_ligase_C"/>
</dbReference>
<dbReference type="Pfam" id="PF02569">
    <property type="entry name" value="Pantoate_ligase"/>
    <property type="match status" value="1"/>
</dbReference>
<organism evidence="9 10">
    <name type="scientific">Scopulibacillus darangshiensis</name>
    <dbReference type="NCBI Taxonomy" id="442528"/>
    <lineage>
        <taxon>Bacteria</taxon>
        <taxon>Bacillati</taxon>
        <taxon>Bacillota</taxon>
        <taxon>Bacilli</taxon>
        <taxon>Bacillales</taxon>
        <taxon>Sporolactobacillaceae</taxon>
        <taxon>Scopulibacillus</taxon>
    </lineage>
</organism>
<dbReference type="NCBIfam" id="TIGR00125">
    <property type="entry name" value="cyt_tran_rel"/>
    <property type="match status" value="1"/>
</dbReference>
<keyword evidence="8" id="KW-0963">Cytoplasm</keyword>
<feature type="binding site" evidence="8">
    <location>
        <begin position="147"/>
        <end position="150"/>
    </location>
    <ligand>
        <name>ATP</name>
        <dbReference type="ChEBI" id="CHEBI:30616"/>
    </ligand>
</feature>
<dbReference type="Proteomes" id="UP000295416">
    <property type="component" value="Unassembled WGS sequence"/>
</dbReference>
<keyword evidence="3 8" id="KW-0436">Ligase</keyword>
<dbReference type="OrthoDB" id="9773087at2"/>
<evidence type="ECO:0000313" key="9">
    <source>
        <dbReference type="EMBL" id="TCP31613.1"/>
    </source>
</evidence>
<dbReference type="FunFam" id="3.40.50.620:FF:000013">
    <property type="entry name" value="Pantothenate synthetase"/>
    <property type="match status" value="1"/>
</dbReference>
<proteinExistence type="inferred from homology"/>
<dbReference type="GO" id="GO:0005829">
    <property type="term" value="C:cytosol"/>
    <property type="evidence" value="ECO:0007669"/>
    <property type="project" value="TreeGrafter"/>
</dbReference>
<comment type="similarity">
    <text evidence="2 8">Belongs to the pantothenate synthetase family.</text>
</comment>
<dbReference type="NCBIfam" id="TIGR00018">
    <property type="entry name" value="panC"/>
    <property type="match status" value="1"/>
</dbReference>
<comment type="subunit">
    <text evidence="8">Homodimer.</text>
</comment>
<evidence type="ECO:0000256" key="8">
    <source>
        <dbReference type="HAMAP-Rule" id="MF_00158"/>
    </source>
</evidence>
<feature type="binding site" evidence="8">
    <location>
        <position position="153"/>
    </location>
    <ligand>
        <name>(R)-pantoate</name>
        <dbReference type="ChEBI" id="CHEBI:15980"/>
    </ligand>
</feature>